<dbReference type="OrthoDB" id="5592079at2"/>
<dbReference type="EMBL" id="PSNW01000008">
    <property type="protein sequence ID" value="PPE73108.1"/>
    <property type="molecule type" value="Genomic_DNA"/>
</dbReference>
<comment type="caution">
    <text evidence="1">The sequence shown here is derived from an EMBL/GenBank/DDBJ whole genome shotgun (WGS) entry which is preliminary data.</text>
</comment>
<evidence type="ECO:0008006" key="3">
    <source>
        <dbReference type="Google" id="ProtNLM"/>
    </source>
</evidence>
<evidence type="ECO:0000313" key="1">
    <source>
        <dbReference type="EMBL" id="PPE73108.1"/>
    </source>
</evidence>
<protein>
    <recommendedName>
        <fullName evidence="3">Transglutaminase-like domain-containing protein</fullName>
    </recommendedName>
</protein>
<name>A0A2S5TE30_9GAMM</name>
<sequence>MTGRTPKGCASAMTTTCRTSLHTFRRELRILLGLGLMAAAALTAGTARGSEGLLYEEDASIAVGEGAGGATYSRRLDRDGNYEVRASFRSFSGDPLSVAFRFSPQSSHESVREFGVSVEELDALMAACRARSGCDQEEFNRHTTRYYRDHSLTLSQERADQAPRLRVDVPRVVERNRARVKPVAVALRRLAAQQGRDTEWMMEAAIALVQSGMVYRQPATWDGGRKILGFYPPLRALERGYGDCDTKSALLAAILQNLSSTPLVGVHVPQHYLLGMARTPRSDQAYIVHQGRPYVLVEAAGPAARRPGEVSKATHAALVLKKGIRVDPMI</sequence>
<evidence type="ECO:0000313" key="2">
    <source>
        <dbReference type="Proteomes" id="UP000238220"/>
    </source>
</evidence>
<gene>
    <name evidence="1" type="ORF">C3942_14900</name>
</gene>
<organism evidence="1 2">
    <name type="scientific">Solimonas fluminis</name>
    <dbReference type="NCBI Taxonomy" id="2086571"/>
    <lineage>
        <taxon>Bacteria</taxon>
        <taxon>Pseudomonadati</taxon>
        <taxon>Pseudomonadota</taxon>
        <taxon>Gammaproteobacteria</taxon>
        <taxon>Nevskiales</taxon>
        <taxon>Nevskiaceae</taxon>
        <taxon>Solimonas</taxon>
    </lineage>
</organism>
<keyword evidence="2" id="KW-1185">Reference proteome</keyword>
<accession>A0A2S5TE30</accession>
<dbReference type="Proteomes" id="UP000238220">
    <property type="component" value="Unassembled WGS sequence"/>
</dbReference>
<proteinExistence type="predicted"/>
<dbReference type="AlphaFoldDB" id="A0A2S5TE30"/>
<reference evidence="1 2" key="1">
    <citation type="submission" date="2018-02" db="EMBL/GenBank/DDBJ databases">
        <title>Genome sequencing of Solimonas sp. HR-BB.</title>
        <authorList>
            <person name="Lee Y."/>
            <person name="Jeon C.O."/>
        </authorList>
    </citation>
    <scope>NUCLEOTIDE SEQUENCE [LARGE SCALE GENOMIC DNA]</scope>
    <source>
        <strain evidence="1 2">HR-BB</strain>
    </source>
</reference>
<dbReference type="RefSeq" id="WP_104231147.1">
    <property type="nucleotide sequence ID" value="NZ_PSNW01000008.1"/>
</dbReference>